<dbReference type="Gene3D" id="3.40.50.720">
    <property type="entry name" value="NAD(P)-binding Rossmann-like Domain"/>
    <property type="match status" value="1"/>
</dbReference>
<dbReference type="CDD" id="cd05237">
    <property type="entry name" value="UDP_invert_4-6DH_SDR_e"/>
    <property type="match status" value="1"/>
</dbReference>
<gene>
    <name evidence="3" type="ORF">ACFQMJ_13705</name>
</gene>
<evidence type="ECO:0000313" key="4">
    <source>
        <dbReference type="Proteomes" id="UP001596378"/>
    </source>
</evidence>
<dbReference type="InterPro" id="IPR036291">
    <property type="entry name" value="NAD(P)-bd_dom_sf"/>
</dbReference>
<dbReference type="RefSeq" id="WP_378051354.1">
    <property type="nucleotide sequence ID" value="NZ_JBHMDN010000034.1"/>
</dbReference>
<dbReference type="Pfam" id="PF02719">
    <property type="entry name" value="Polysacc_synt_2"/>
    <property type="match status" value="1"/>
</dbReference>
<dbReference type="InterPro" id="IPR003869">
    <property type="entry name" value="Polysac_CapD-like"/>
</dbReference>
<name>A0ABW2F8P1_9BACL</name>
<evidence type="ECO:0000313" key="3">
    <source>
        <dbReference type="EMBL" id="MFC7149587.1"/>
    </source>
</evidence>
<dbReference type="PANTHER" id="PTHR43318">
    <property type="entry name" value="UDP-N-ACETYLGLUCOSAMINE 4,6-DEHYDRATASE"/>
    <property type="match status" value="1"/>
</dbReference>
<evidence type="ECO:0000256" key="1">
    <source>
        <dbReference type="ARBA" id="ARBA00007430"/>
    </source>
</evidence>
<evidence type="ECO:0000259" key="2">
    <source>
        <dbReference type="Pfam" id="PF02719"/>
    </source>
</evidence>
<dbReference type="EMBL" id="JBHTAI010000007">
    <property type="protein sequence ID" value="MFC7149587.1"/>
    <property type="molecule type" value="Genomic_DNA"/>
</dbReference>
<dbReference type="InterPro" id="IPR051203">
    <property type="entry name" value="Polysaccharide_Synthase-Rel"/>
</dbReference>
<feature type="domain" description="Polysaccharide biosynthesis protein CapD-like" evidence="2">
    <location>
        <begin position="7"/>
        <end position="278"/>
    </location>
</feature>
<comment type="caution">
    <text evidence="3">The sequence shown here is derived from an EMBL/GenBank/DDBJ whole genome shotgun (WGS) entry which is preliminary data.</text>
</comment>
<keyword evidence="4" id="KW-1185">Reference proteome</keyword>
<dbReference type="PANTHER" id="PTHR43318:SF2">
    <property type="entry name" value="UDP-N-ACETYLGLUCOSAMINE 4,6-DEHYDRATASE (INVERTING)"/>
    <property type="match status" value="1"/>
</dbReference>
<protein>
    <submittedName>
        <fullName evidence="3">Polysaccharide biosynthesis protein</fullName>
    </submittedName>
</protein>
<accession>A0ABW2F8P1</accession>
<proteinExistence type="inferred from homology"/>
<sequence length="327" mass="36733">MFKDRRILVTGGTGSWGYELIRQLLPMEPAEVIVYSRSESSQVAMSRAFEDPRLTFRIGDVRDREALSNACKGVDLLFHLAALKHVPVCEDQPYEALKTNVLGTQNVIEAAIENKVERVINISTDKAANPSNFYGMTKAIGEKLIVYANLLRSDTKFVCVRGGNVLGTNGSVVHLFMDQIKHKGQLRLTDRKMTRFFMTLEDAIRLLFKATAKSIGGEIFVMTMPTCRIIDLAEVLMDALGRKVEMVESGIRPGEKIHEILLTEYESLNTVVYDDQYLVILPTLDIPGLRAHYEACDPVDFDSFSSSQSLMDKQQIREMLQRGGFLS</sequence>
<organism evidence="3 4">
    <name type="scientific">Cohnella cellulosilytica</name>
    <dbReference type="NCBI Taxonomy" id="986710"/>
    <lineage>
        <taxon>Bacteria</taxon>
        <taxon>Bacillati</taxon>
        <taxon>Bacillota</taxon>
        <taxon>Bacilli</taxon>
        <taxon>Bacillales</taxon>
        <taxon>Paenibacillaceae</taxon>
        <taxon>Cohnella</taxon>
    </lineage>
</organism>
<dbReference type="SUPFAM" id="SSF51735">
    <property type="entry name" value="NAD(P)-binding Rossmann-fold domains"/>
    <property type="match status" value="1"/>
</dbReference>
<dbReference type="Proteomes" id="UP001596378">
    <property type="component" value="Unassembled WGS sequence"/>
</dbReference>
<reference evidence="4" key="1">
    <citation type="journal article" date="2019" name="Int. J. Syst. Evol. Microbiol.">
        <title>The Global Catalogue of Microorganisms (GCM) 10K type strain sequencing project: providing services to taxonomists for standard genome sequencing and annotation.</title>
        <authorList>
            <consortium name="The Broad Institute Genomics Platform"/>
            <consortium name="The Broad Institute Genome Sequencing Center for Infectious Disease"/>
            <person name="Wu L."/>
            <person name="Ma J."/>
        </authorList>
    </citation>
    <scope>NUCLEOTIDE SEQUENCE [LARGE SCALE GENOMIC DNA]</scope>
    <source>
        <strain evidence="4">KCTC 12907</strain>
    </source>
</reference>
<comment type="similarity">
    <text evidence="1">Belongs to the polysaccharide synthase family.</text>
</comment>